<dbReference type="OrthoDB" id="1342147at2"/>
<dbReference type="EMBL" id="OUUY01000076">
    <property type="protein sequence ID" value="SPQ00710.1"/>
    <property type="molecule type" value="Genomic_DNA"/>
</dbReference>
<gene>
    <name evidence="1" type="ORF">NBG4_300017</name>
</gene>
<evidence type="ECO:0000313" key="1">
    <source>
        <dbReference type="EMBL" id="SPQ00710.1"/>
    </source>
</evidence>
<proteinExistence type="predicted"/>
<dbReference type="Proteomes" id="UP000245125">
    <property type="component" value="Unassembled WGS sequence"/>
</dbReference>
<reference evidence="2" key="1">
    <citation type="submission" date="2018-03" db="EMBL/GenBank/DDBJ databases">
        <authorList>
            <person name="Zecchin S."/>
        </authorList>
    </citation>
    <scope>NUCLEOTIDE SEQUENCE [LARGE SCALE GENOMIC DNA]</scope>
</reference>
<keyword evidence="2" id="KW-1185">Reference proteome</keyword>
<organism evidence="1 2">
    <name type="scientific">Candidatus Sulfobium mesophilum</name>
    <dbReference type="NCBI Taxonomy" id="2016548"/>
    <lineage>
        <taxon>Bacteria</taxon>
        <taxon>Pseudomonadati</taxon>
        <taxon>Nitrospirota</taxon>
        <taxon>Nitrospiria</taxon>
        <taxon>Nitrospirales</taxon>
        <taxon>Nitrospiraceae</taxon>
        <taxon>Candidatus Sulfobium</taxon>
    </lineage>
</organism>
<protein>
    <submittedName>
        <fullName evidence="1">Uncharacterized protein</fullName>
    </submittedName>
</protein>
<name>A0A2U3QH71_9BACT</name>
<dbReference type="AlphaFoldDB" id="A0A2U3QH71"/>
<evidence type="ECO:0000313" key="2">
    <source>
        <dbReference type="Proteomes" id="UP000245125"/>
    </source>
</evidence>
<sequence length="73" mass="8407">METFFMKINSINYFIVAVQIIMLILSSVSAASEAQIEEYTLKAVYIEKFTRFIEWPKESGIDDTWLGLVPLGR</sequence>
<accession>A0A2U3QH71</accession>